<sequence length="159" mass="17660">MTFYNFEENENPAVADEHFMRLALNEAKKAFDKDEIPIGALVVCQGKIIGRGHNLTEQLNDVTAHAEMQAFTAAAQTLGGKYLKDCTLYVTVEPCVMCAGASYWTQISRIVFGAHEDKRGFTKINQNLLHPKTVLKGGVLAQECGALMSTFFQQKRKES</sequence>
<comment type="function">
    <text evidence="6">Catalyzes the deamination of adenosine to inosine at the wobble position 34 of tRNA(Arg2).</text>
</comment>
<dbReference type="InterPro" id="IPR002125">
    <property type="entry name" value="CMP_dCMP_dom"/>
</dbReference>
<dbReference type="Gene3D" id="3.40.140.10">
    <property type="entry name" value="Cytidine Deaminase, domain 2"/>
    <property type="match status" value="1"/>
</dbReference>
<comment type="cofactor">
    <cofactor evidence="6">
        <name>Zn(2+)</name>
        <dbReference type="ChEBI" id="CHEBI:29105"/>
    </cofactor>
    <text evidence="6">Binds 1 zinc ion per subunit.</text>
</comment>
<evidence type="ECO:0000313" key="8">
    <source>
        <dbReference type="EMBL" id="MBB2146147.1"/>
    </source>
</evidence>
<dbReference type="AlphaFoldDB" id="A0A923DY11"/>
<dbReference type="CDD" id="cd01285">
    <property type="entry name" value="nucleoside_deaminase"/>
    <property type="match status" value="1"/>
</dbReference>
<dbReference type="Pfam" id="PF00383">
    <property type="entry name" value="dCMP_cyt_deam_1"/>
    <property type="match status" value="1"/>
</dbReference>
<evidence type="ECO:0000259" key="7">
    <source>
        <dbReference type="PROSITE" id="PS51747"/>
    </source>
</evidence>
<keyword evidence="4 6" id="KW-0862">Zinc</keyword>
<dbReference type="PROSITE" id="PS51747">
    <property type="entry name" value="CYT_DCMP_DEAMINASES_2"/>
    <property type="match status" value="1"/>
</dbReference>
<keyword evidence="3 6" id="KW-0378">Hydrolase</keyword>
<dbReference type="PANTHER" id="PTHR11079">
    <property type="entry name" value="CYTOSINE DEAMINASE FAMILY MEMBER"/>
    <property type="match status" value="1"/>
</dbReference>
<keyword evidence="2 6" id="KW-0479">Metal-binding</keyword>
<evidence type="ECO:0000313" key="9">
    <source>
        <dbReference type="Proteomes" id="UP000601055"/>
    </source>
</evidence>
<keyword evidence="9" id="KW-1185">Reference proteome</keyword>
<comment type="similarity">
    <text evidence="6">Belongs to the cytidine and deoxycytidylate deaminase family.</text>
</comment>
<dbReference type="RefSeq" id="WP_182922815.1">
    <property type="nucleotide sequence ID" value="NZ_WNXD01000002.1"/>
</dbReference>
<dbReference type="InterPro" id="IPR016193">
    <property type="entry name" value="Cytidine_deaminase-like"/>
</dbReference>
<dbReference type="EMBL" id="WNXD01000002">
    <property type="protein sequence ID" value="MBB2146147.1"/>
    <property type="molecule type" value="Genomic_DNA"/>
</dbReference>
<feature type="binding site" evidence="6">
    <location>
        <position position="98"/>
    </location>
    <ligand>
        <name>Zn(2+)</name>
        <dbReference type="ChEBI" id="CHEBI:29105"/>
        <note>catalytic</note>
    </ligand>
</feature>
<comment type="caution">
    <text evidence="8">The sequence shown here is derived from an EMBL/GenBank/DDBJ whole genome shotgun (WGS) entry which is preliminary data.</text>
</comment>
<keyword evidence="1 6" id="KW-0819">tRNA processing</keyword>
<dbReference type="GO" id="GO:0052717">
    <property type="term" value="F:tRNA-specific adenosine-34 deaminase activity"/>
    <property type="evidence" value="ECO:0007669"/>
    <property type="project" value="UniProtKB-UniRule"/>
</dbReference>
<dbReference type="EC" id="3.5.4.33" evidence="6"/>
<dbReference type="SUPFAM" id="SSF53927">
    <property type="entry name" value="Cytidine deaminase-like"/>
    <property type="match status" value="1"/>
</dbReference>
<evidence type="ECO:0000256" key="4">
    <source>
        <dbReference type="ARBA" id="ARBA00022833"/>
    </source>
</evidence>
<dbReference type="Proteomes" id="UP000601055">
    <property type="component" value="Unassembled WGS sequence"/>
</dbReference>
<feature type="domain" description="CMP/dCMP-type deaminase" evidence="7">
    <location>
        <begin position="14"/>
        <end position="124"/>
    </location>
</feature>
<dbReference type="GO" id="GO:0002100">
    <property type="term" value="P:tRNA wobble adenosine to inosine editing"/>
    <property type="evidence" value="ECO:0007669"/>
    <property type="project" value="UniProtKB-UniRule"/>
</dbReference>
<comment type="subunit">
    <text evidence="6">Homodimer.</text>
</comment>
<dbReference type="GO" id="GO:0008270">
    <property type="term" value="F:zinc ion binding"/>
    <property type="evidence" value="ECO:0007669"/>
    <property type="project" value="UniProtKB-UniRule"/>
</dbReference>
<feature type="binding site" evidence="6">
    <location>
        <position position="95"/>
    </location>
    <ligand>
        <name>Zn(2+)</name>
        <dbReference type="ChEBI" id="CHEBI:29105"/>
        <note>catalytic</note>
    </ligand>
</feature>
<feature type="binding site" evidence="6">
    <location>
        <position position="65"/>
    </location>
    <ligand>
        <name>Zn(2+)</name>
        <dbReference type="ChEBI" id="CHEBI:29105"/>
        <note>catalytic</note>
    </ligand>
</feature>
<feature type="active site" description="Proton donor" evidence="6">
    <location>
        <position position="67"/>
    </location>
</feature>
<comment type="catalytic activity">
    <reaction evidence="5 6">
        <text>adenosine(34) in tRNA + H2O + H(+) = inosine(34) in tRNA + NH4(+)</text>
        <dbReference type="Rhea" id="RHEA:43168"/>
        <dbReference type="Rhea" id="RHEA-COMP:10373"/>
        <dbReference type="Rhea" id="RHEA-COMP:10374"/>
        <dbReference type="ChEBI" id="CHEBI:15377"/>
        <dbReference type="ChEBI" id="CHEBI:15378"/>
        <dbReference type="ChEBI" id="CHEBI:28938"/>
        <dbReference type="ChEBI" id="CHEBI:74411"/>
        <dbReference type="ChEBI" id="CHEBI:82852"/>
        <dbReference type="EC" id="3.5.4.33"/>
    </reaction>
</comment>
<dbReference type="InterPro" id="IPR028883">
    <property type="entry name" value="tRNA_aden_deaminase"/>
</dbReference>
<accession>A0A923DY11</accession>
<evidence type="ECO:0000256" key="1">
    <source>
        <dbReference type="ARBA" id="ARBA00022694"/>
    </source>
</evidence>
<organism evidence="8 9">
    <name type="scientific">Pedobacter planticolens</name>
    <dbReference type="NCBI Taxonomy" id="2679964"/>
    <lineage>
        <taxon>Bacteria</taxon>
        <taxon>Pseudomonadati</taxon>
        <taxon>Bacteroidota</taxon>
        <taxon>Sphingobacteriia</taxon>
        <taxon>Sphingobacteriales</taxon>
        <taxon>Sphingobacteriaceae</taxon>
        <taxon>Pedobacter</taxon>
    </lineage>
</organism>
<name>A0A923DY11_9SPHI</name>
<evidence type="ECO:0000256" key="2">
    <source>
        <dbReference type="ARBA" id="ARBA00022723"/>
    </source>
</evidence>
<evidence type="ECO:0000256" key="5">
    <source>
        <dbReference type="ARBA" id="ARBA00048045"/>
    </source>
</evidence>
<evidence type="ECO:0000256" key="3">
    <source>
        <dbReference type="ARBA" id="ARBA00022801"/>
    </source>
</evidence>
<protein>
    <recommendedName>
        <fullName evidence="6">tRNA-specific adenosine deaminase</fullName>
        <ecNumber evidence="6">3.5.4.33</ecNumber>
    </recommendedName>
</protein>
<proteinExistence type="inferred from homology"/>
<gene>
    <name evidence="6" type="primary">tadA</name>
    <name evidence="8" type="ORF">GM921_11670</name>
</gene>
<evidence type="ECO:0000256" key="6">
    <source>
        <dbReference type="HAMAP-Rule" id="MF_00972"/>
    </source>
</evidence>
<dbReference type="HAMAP" id="MF_00972">
    <property type="entry name" value="tRNA_aden_deaminase"/>
    <property type="match status" value="1"/>
</dbReference>
<dbReference type="PANTHER" id="PTHR11079:SF202">
    <property type="entry name" value="TRNA-SPECIFIC ADENOSINE DEAMINASE"/>
    <property type="match status" value="1"/>
</dbReference>
<reference evidence="8" key="1">
    <citation type="submission" date="2019-11" db="EMBL/GenBank/DDBJ databases">
        <title>Description of Pedobacter sp. LMG 31464T.</title>
        <authorList>
            <person name="Carlier A."/>
            <person name="Qi S."/>
            <person name="Vandamme P."/>
        </authorList>
    </citation>
    <scope>NUCLEOTIDE SEQUENCE</scope>
    <source>
        <strain evidence="8">LMG 31464</strain>
    </source>
</reference>